<gene>
    <name evidence="1" type="ORF">GCM10009576_090800</name>
</gene>
<reference evidence="1 2" key="1">
    <citation type="journal article" date="2019" name="Int. J. Syst. Evol. Microbiol.">
        <title>The Global Catalogue of Microorganisms (GCM) 10K type strain sequencing project: providing services to taxonomists for standard genome sequencing and annotation.</title>
        <authorList>
            <consortium name="The Broad Institute Genomics Platform"/>
            <consortium name="The Broad Institute Genome Sequencing Center for Infectious Disease"/>
            <person name="Wu L."/>
            <person name="Ma J."/>
        </authorList>
    </citation>
    <scope>NUCLEOTIDE SEQUENCE [LARGE SCALE GENOMIC DNA]</scope>
    <source>
        <strain evidence="1 2">JCM 11445</strain>
    </source>
</reference>
<evidence type="ECO:0000313" key="1">
    <source>
        <dbReference type="EMBL" id="GAA1000640.1"/>
    </source>
</evidence>
<protein>
    <submittedName>
        <fullName evidence="1">Uncharacterized protein</fullName>
    </submittedName>
</protein>
<evidence type="ECO:0000313" key="2">
    <source>
        <dbReference type="Proteomes" id="UP001500033"/>
    </source>
</evidence>
<name>A0ABN1SPR3_9ACTN</name>
<dbReference type="Proteomes" id="UP001500033">
    <property type="component" value="Unassembled WGS sequence"/>
</dbReference>
<proteinExistence type="predicted"/>
<sequence length="60" mass="6780">MTGRSSQGFKIIPWPLLGSPRRYPLPVFTLAVFYRPSKTTEYVHIDALFGEPGKNVIDLT</sequence>
<dbReference type="EMBL" id="BAAAIE010000114">
    <property type="protein sequence ID" value="GAA1000640.1"/>
    <property type="molecule type" value="Genomic_DNA"/>
</dbReference>
<comment type="caution">
    <text evidence="1">The sequence shown here is derived from an EMBL/GenBank/DDBJ whole genome shotgun (WGS) entry which is preliminary data.</text>
</comment>
<accession>A0ABN1SPR3</accession>
<keyword evidence="2" id="KW-1185">Reference proteome</keyword>
<organism evidence="1 2">
    <name type="scientific">Streptomyces rhizosphaericus</name>
    <dbReference type="NCBI Taxonomy" id="114699"/>
    <lineage>
        <taxon>Bacteria</taxon>
        <taxon>Bacillati</taxon>
        <taxon>Actinomycetota</taxon>
        <taxon>Actinomycetes</taxon>
        <taxon>Kitasatosporales</taxon>
        <taxon>Streptomycetaceae</taxon>
        <taxon>Streptomyces</taxon>
        <taxon>Streptomyces violaceusniger group</taxon>
    </lineage>
</organism>